<keyword evidence="12" id="KW-0012">Acyltransferase</keyword>
<dbReference type="GO" id="GO:0006656">
    <property type="term" value="P:phosphatidylcholine biosynthetic process"/>
    <property type="evidence" value="ECO:0007669"/>
    <property type="project" value="TreeGrafter"/>
</dbReference>
<keyword evidence="11" id="KW-1208">Phospholipid metabolism</keyword>
<feature type="transmembrane region" description="Helical" evidence="13">
    <location>
        <begin position="31"/>
        <end position="49"/>
    </location>
</feature>
<comment type="similarity">
    <text evidence="2">Belongs to the GPC1 family.</text>
</comment>
<comment type="subcellular location">
    <subcellularLocation>
        <location evidence="1">Membrane</location>
        <topology evidence="1">Multi-pass membrane protein</topology>
    </subcellularLocation>
</comment>
<gene>
    <name evidence="14" type="ORF">PHET_04820</name>
</gene>
<dbReference type="EMBL" id="LUCH01002734">
    <property type="protein sequence ID" value="KAF5401056.1"/>
    <property type="molecule type" value="Genomic_DNA"/>
</dbReference>
<evidence type="ECO:0000313" key="15">
    <source>
        <dbReference type="Proteomes" id="UP000748531"/>
    </source>
</evidence>
<dbReference type="InterPro" id="IPR021261">
    <property type="entry name" value="GPCAT"/>
</dbReference>
<feature type="transmembrane region" description="Helical" evidence="13">
    <location>
        <begin position="115"/>
        <end position="134"/>
    </location>
</feature>
<dbReference type="Proteomes" id="UP000748531">
    <property type="component" value="Unassembled WGS sequence"/>
</dbReference>
<evidence type="ECO:0000256" key="13">
    <source>
        <dbReference type="SAM" id="Phobius"/>
    </source>
</evidence>
<evidence type="ECO:0000256" key="8">
    <source>
        <dbReference type="ARBA" id="ARBA00023098"/>
    </source>
</evidence>
<evidence type="ECO:0000256" key="5">
    <source>
        <dbReference type="ARBA" id="ARBA00022679"/>
    </source>
</evidence>
<dbReference type="GO" id="GO:0016020">
    <property type="term" value="C:membrane"/>
    <property type="evidence" value="ECO:0007669"/>
    <property type="project" value="UniProtKB-SubCell"/>
</dbReference>
<evidence type="ECO:0000256" key="2">
    <source>
        <dbReference type="ARBA" id="ARBA00006675"/>
    </source>
</evidence>
<keyword evidence="8" id="KW-0443">Lipid metabolism</keyword>
<evidence type="ECO:0000313" key="14">
    <source>
        <dbReference type="EMBL" id="KAF5401056.1"/>
    </source>
</evidence>
<keyword evidence="7 13" id="KW-1133">Transmembrane helix</keyword>
<dbReference type="GO" id="GO:0016746">
    <property type="term" value="F:acyltransferase activity"/>
    <property type="evidence" value="ECO:0007669"/>
    <property type="project" value="UniProtKB-KW"/>
</dbReference>
<evidence type="ECO:0000256" key="12">
    <source>
        <dbReference type="ARBA" id="ARBA00023315"/>
    </source>
</evidence>
<dbReference type="PANTHER" id="PTHR31201:SF1">
    <property type="entry name" value="GLYCEROPHOSPHOCHOLINE ACYLTRANSFERASE 1"/>
    <property type="match status" value="1"/>
</dbReference>
<evidence type="ECO:0000256" key="4">
    <source>
        <dbReference type="ARBA" id="ARBA00022516"/>
    </source>
</evidence>
<feature type="transmembrane region" description="Helical" evidence="13">
    <location>
        <begin position="9"/>
        <end position="25"/>
    </location>
</feature>
<keyword evidence="9 13" id="KW-0472">Membrane</keyword>
<feature type="transmembrane region" description="Helical" evidence="13">
    <location>
        <begin position="411"/>
        <end position="428"/>
    </location>
</feature>
<keyword evidence="4" id="KW-0444">Lipid biosynthesis</keyword>
<feature type="transmembrane region" description="Helical" evidence="13">
    <location>
        <begin position="56"/>
        <end position="78"/>
    </location>
</feature>
<evidence type="ECO:0000256" key="6">
    <source>
        <dbReference type="ARBA" id="ARBA00022692"/>
    </source>
</evidence>
<keyword evidence="6 13" id="KW-0812">Transmembrane</keyword>
<feature type="transmembrane region" description="Helical" evidence="13">
    <location>
        <begin position="84"/>
        <end position="103"/>
    </location>
</feature>
<keyword evidence="5" id="KW-0808">Transferase</keyword>
<keyword evidence="15" id="KW-1185">Reference proteome</keyword>
<evidence type="ECO:0000256" key="10">
    <source>
        <dbReference type="ARBA" id="ARBA00023209"/>
    </source>
</evidence>
<evidence type="ECO:0000256" key="9">
    <source>
        <dbReference type="ARBA" id="ARBA00023136"/>
    </source>
</evidence>
<proteinExistence type="inferred from homology"/>
<dbReference type="AlphaFoldDB" id="A0A8J4TGW9"/>
<reference evidence="14" key="1">
    <citation type="submission" date="2019-05" db="EMBL/GenBank/DDBJ databases">
        <title>Annotation for the trematode Paragonimus heterotremus.</title>
        <authorList>
            <person name="Choi Y.-J."/>
        </authorList>
    </citation>
    <scope>NUCLEOTIDE SEQUENCE</scope>
    <source>
        <strain evidence="14">LC</strain>
    </source>
</reference>
<comment type="caution">
    <text evidence="14">The sequence shown here is derived from an EMBL/GenBank/DDBJ whole genome shotgun (WGS) entry which is preliminary data.</text>
</comment>
<dbReference type="Pfam" id="PF10998">
    <property type="entry name" value="DUF2838"/>
    <property type="match status" value="1"/>
</dbReference>
<protein>
    <recommendedName>
        <fullName evidence="3">Glycerophosphocholine acyltransferase 1</fullName>
    </recommendedName>
</protein>
<dbReference type="OrthoDB" id="406287at2759"/>
<keyword evidence="10" id="KW-0594">Phospholipid biosynthesis</keyword>
<feature type="transmembrane region" description="Helical" evidence="13">
    <location>
        <begin position="164"/>
        <end position="185"/>
    </location>
</feature>
<evidence type="ECO:0000256" key="11">
    <source>
        <dbReference type="ARBA" id="ARBA00023264"/>
    </source>
</evidence>
<evidence type="ECO:0000256" key="7">
    <source>
        <dbReference type="ARBA" id="ARBA00022989"/>
    </source>
</evidence>
<organism evidence="14 15">
    <name type="scientific">Paragonimus heterotremus</name>
    <dbReference type="NCBI Taxonomy" id="100268"/>
    <lineage>
        <taxon>Eukaryota</taxon>
        <taxon>Metazoa</taxon>
        <taxon>Spiralia</taxon>
        <taxon>Lophotrochozoa</taxon>
        <taxon>Platyhelminthes</taxon>
        <taxon>Trematoda</taxon>
        <taxon>Digenea</taxon>
        <taxon>Plagiorchiida</taxon>
        <taxon>Troglotremata</taxon>
        <taxon>Troglotrematidae</taxon>
        <taxon>Paragonimus</taxon>
    </lineage>
</organism>
<evidence type="ECO:0000256" key="1">
    <source>
        <dbReference type="ARBA" id="ARBA00004141"/>
    </source>
</evidence>
<evidence type="ECO:0000256" key="3">
    <source>
        <dbReference type="ARBA" id="ARBA00019082"/>
    </source>
</evidence>
<name>A0A8J4TGW9_9TREM</name>
<dbReference type="PANTHER" id="PTHR31201">
    <property type="entry name" value="OS01G0585100 PROTEIN"/>
    <property type="match status" value="1"/>
</dbReference>
<feature type="transmembrane region" description="Helical" evidence="13">
    <location>
        <begin position="223"/>
        <end position="243"/>
    </location>
</feature>
<feature type="transmembrane region" description="Helical" evidence="13">
    <location>
        <begin position="249"/>
        <end position="271"/>
    </location>
</feature>
<accession>A0A8J4TGW9</accession>
<sequence>MCNEISEKICFVCSVTCIVASVYSFSVRPAIILYLFSALFVLCMILRVISYWRSNYLLFMLDMCYLINALSLILVWGLPTSRRLQSVQFGLANSHAYCGAFLYRNAVVFHDFQKLVSSFIHILPVLFSFLLRWFPKDTSVWWYTDLVDTNAKADPLVWMNDRDWFYLMLVPLLVFCSREVLYYLIVYGCVKPDEKHLDSYRYMHKKKLFAQIFWDRFHARWHILIWVMFGIVASGVVLCLAAIAWSSYLFHSLMLIVQLLMICWNGACYYIDYYPVELQRRFTSQVTEANNCYEKSHNEKALDSNRYNSDPPGSLLSRLLPTETDSISDRTEDGRVRRVSVCLPANTVMMIEPADGTLSLTGSGCDWTVIFSQHSNSRCSCIRALTTTLRNCFYLFICLGQYCYSHYSQRLVCLYLFVVVAQIYPYVLPDRTLPLILFYSF</sequence>